<proteinExistence type="predicted"/>
<evidence type="ECO:0000313" key="2">
    <source>
        <dbReference type="EMBL" id="GGH60244.1"/>
    </source>
</evidence>
<dbReference type="InterPro" id="IPR043472">
    <property type="entry name" value="Macro_dom-like"/>
</dbReference>
<organism evidence="2 3">
    <name type="scientific">Paenibacillus silvae</name>
    <dbReference type="NCBI Taxonomy" id="1325358"/>
    <lineage>
        <taxon>Bacteria</taxon>
        <taxon>Bacillati</taxon>
        <taxon>Bacillota</taxon>
        <taxon>Bacilli</taxon>
        <taxon>Bacillales</taxon>
        <taxon>Paenibacillaceae</taxon>
        <taxon>Paenibacillus</taxon>
    </lineage>
</organism>
<accession>A0ABQ1ZGI4</accession>
<name>A0ABQ1ZGI4_9BACL</name>
<dbReference type="Gene3D" id="3.40.220.10">
    <property type="entry name" value="Leucine Aminopeptidase, subunit E, domain 1"/>
    <property type="match status" value="1"/>
</dbReference>
<dbReference type="InterPro" id="IPR002589">
    <property type="entry name" value="Macro_dom"/>
</dbReference>
<sequence>MKAKYVIHTVGPVWNGGNNNEAEKLKNCYINTLKLAVHNHLQSISIPNISTGIYKYPKREASEIAINTVAEFINSNESILHIQFVCFDDENYEIYKESLKKYV</sequence>
<dbReference type="SUPFAM" id="SSF52949">
    <property type="entry name" value="Macro domain-like"/>
    <property type="match status" value="1"/>
</dbReference>
<reference evidence="3" key="1">
    <citation type="journal article" date="2019" name="Int. J. Syst. Evol. Microbiol.">
        <title>The Global Catalogue of Microorganisms (GCM) 10K type strain sequencing project: providing services to taxonomists for standard genome sequencing and annotation.</title>
        <authorList>
            <consortium name="The Broad Institute Genomics Platform"/>
            <consortium name="The Broad Institute Genome Sequencing Center for Infectious Disease"/>
            <person name="Wu L."/>
            <person name="Ma J."/>
        </authorList>
    </citation>
    <scope>NUCLEOTIDE SEQUENCE [LARGE SCALE GENOMIC DNA]</scope>
    <source>
        <strain evidence="3">CGMCC 1.12770</strain>
    </source>
</reference>
<keyword evidence="3" id="KW-1185">Reference proteome</keyword>
<feature type="domain" description="Macro" evidence="1">
    <location>
        <begin position="1"/>
        <end position="103"/>
    </location>
</feature>
<evidence type="ECO:0000259" key="1">
    <source>
        <dbReference type="PROSITE" id="PS51154"/>
    </source>
</evidence>
<gene>
    <name evidence="2" type="ORF">GCM10008014_34600</name>
</gene>
<dbReference type="PANTHER" id="PTHR11106">
    <property type="entry name" value="GANGLIOSIDE INDUCED DIFFERENTIATION ASSOCIATED PROTEIN 2-RELATED"/>
    <property type="match status" value="1"/>
</dbReference>
<dbReference type="PROSITE" id="PS51154">
    <property type="entry name" value="MACRO"/>
    <property type="match status" value="1"/>
</dbReference>
<comment type="caution">
    <text evidence="2">The sequence shown here is derived from an EMBL/GenBank/DDBJ whole genome shotgun (WGS) entry which is preliminary data.</text>
</comment>
<dbReference type="Proteomes" id="UP000652153">
    <property type="component" value="Unassembled WGS sequence"/>
</dbReference>
<evidence type="ECO:0000313" key="3">
    <source>
        <dbReference type="Proteomes" id="UP000652153"/>
    </source>
</evidence>
<protein>
    <recommendedName>
        <fullName evidence="1">Macro domain-containing protein</fullName>
    </recommendedName>
</protein>
<dbReference type="Pfam" id="PF01661">
    <property type="entry name" value="Macro"/>
    <property type="match status" value="1"/>
</dbReference>
<dbReference type="EMBL" id="BMFU01000004">
    <property type="protein sequence ID" value="GGH60244.1"/>
    <property type="molecule type" value="Genomic_DNA"/>
</dbReference>
<dbReference type="PANTHER" id="PTHR11106:SF27">
    <property type="entry name" value="MACRO DOMAIN-CONTAINING PROTEIN"/>
    <property type="match status" value="1"/>
</dbReference>